<accession>A0A6C0GVC1</accession>
<keyword evidence="2" id="KW-0378">Hydrolase</keyword>
<evidence type="ECO:0000313" key="6">
    <source>
        <dbReference type="EMBL" id="QHT72188.1"/>
    </source>
</evidence>
<dbReference type="InterPro" id="IPR002470">
    <property type="entry name" value="Peptidase_S9A"/>
</dbReference>
<protein>
    <submittedName>
        <fullName evidence="6">S9 family peptidase</fullName>
    </submittedName>
</protein>
<dbReference type="Proteomes" id="UP000480178">
    <property type="component" value="Chromosome"/>
</dbReference>
<dbReference type="SUPFAM" id="SSF82171">
    <property type="entry name" value="DPP6 N-terminal domain-like"/>
    <property type="match status" value="1"/>
</dbReference>
<organism evidence="6 7">
    <name type="scientific">Rhodocytophaga rosea</name>
    <dbReference type="NCBI Taxonomy" id="2704465"/>
    <lineage>
        <taxon>Bacteria</taxon>
        <taxon>Pseudomonadati</taxon>
        <taxon>Bacteroidota</taxon>
        <taxon>Cytophagia</taxon>
        <taxon>Cytophagales</taxon>
        <taxon>Rhodocytophagaceae</taxon>
        <taxon>Rhodocytophaga</taxon>
    </lineage>
</organism>
<keyword evidence="1" id="KW-0645">Protease</keyword>
<feature type="domain" description="Peptidase S9A N-terminal" evidence="5">
    <location>
        <begin position="77"/>
        <end position="342"/>
    </location>
</feature>
<dbReference type="PRINTS" id="PR00862">
    <property type="entry name" value="PROLIGOPTASE"/>
</dbReference>
<dbReference type="AlphaFoldDB" id="A0A6C0GVC1"/>
<dbReference type="InterPro" id="IPR029058">
    <property type="entry name" value="AB_hydrolase_fold"/>
</dbReference>
<dbReference type="GO" id="GO:0006508">
    <property type="term" value="P:proteolysis"/>
    <property type="evidence" value="ECO:0007669"/>
    <property type="project" value="UniProtKB-KW"/>
</dbReference>
<evidence type="ECO:0000256" key="1">
    <source>
        <dbReference type="ARBA" id="ARBA00022670"/>
    </source>
</evidence>
<dbReference type="Pfam" id="PF00326">
    <property type="entry name" value="Peptidase_S9"/>
    <property type="match status" value="1"/>
</dbReference>
<keyword evidence="7" id="KW-1185">Reference proteome</keyword>
<dbReference type="InterPro" id="IPR023302">
    <property type="entry name" value="Pept_S9A_N"/>
</dbReference>
<dbReference type="InterPro" id="IPR001375">
    <property type="entry name" value="Peptidase_S9_cat"/>
</dbReference>
<keyword evidence="3" id="KW-0720">Serine protease</keyword>
<proteinExistence type="predicted"/>
<reference evidence="6 7" key="1">
    <citation type="submission" date="2020-01" db="EMBL/GenBank/DDBJ databases">
        <authorList>
            <person name="Kim M.K."/>
        </authorList>
    </citation>
    <scope>NUCLEOTIDE SEQUENCE [LARGE SCALE GENOMIC DNA]</scope>
    <source>
        <strain evidence="6 7">172606-1</strain>
    </source>
</reference>
<dbReference type="KEGG" id="rhoz:GXP67_27630"/>
<gene>
    <name evidence="6" type="ORF">GXP67_27630</name>
</gene>
<evidence type="ECO:0000256" key="2">
    <source>
        <dbReference type="ARBA" id="ARBA00022801"/>
    </source>
</evidence>
<dbReference type="GO" id="GO:0004252">
    <property type="term" value="F:serine-type endopeptidase activity"/>
    <property type="evidence" value="ECO:0007669"/>
    <property type="project" value="InterPro"/>
</dbReference>
<sequence>MENIPEIPERISEKLFQYQNTRSAFVEDWLPGGKGILIDTRFGETSQLHIVAMPGGARRQITFFNEPIGSAAVCPDPSKNSFLFTKDMGGNEFSQIYHFDIATGNYKMLTDGNSQNGGMQWSNTGDKFVFASTKRNKKDRDVYITSTNKAANEAKMIISSGGSWYPVEWSPDDSQVLALQYVSANESYLHIASVETGKMVQINPVKKKIAYDGAVWAKDGKGIYLASDEDTEFSTLRYYNVQSKTITPLTNDIRWDVEEMEISEKGDKLAFVTNENGISTLYILNTLTKKYQPVPNMPTGIIGGLQFHPDGNQLAMVINSAQSPGDVYVLDVSSSKLERWTFSEVGGLNPETFVAPSLIEYETFDKVGGKPRKIPAFYYKPKTGNGPYPVIIDIHGGPEGQYRPGFSSNFQYLVNELGIAVIAPNVRGSSGYGKTYLELDNGYKREESVQDIGKLLDWIAGQKELDASRIVVQGGSYGGYMVLACMTHFNDRLKAGIDVVGISNFVSFLQNTEAYRQDLRRMEYGDEQDPKMKEFLTKISPLTNATKITKPLFVIQGQNDPRVPASESKQMVETVRTNKGTVWYLLAKDEGHGFRKKSNRDFQTNAVTLFLEKYVLEKEIIE</sequence>
<evidence type="ECO:0000259" key="5">
    <source>
        <dbReference type="Pfam" id="PF02897"/>
    </source>
</evidence>
<dbReference type="Gene3D" id="2.120.10.30">
    <property type="entry name" value="TolB, C-terminal domain"/>
    <property type="match status" value="2"/>
</dbReference>
<dbReference type="SUPFAM" id="SSF53474">
    <property type="entry name" value="alpha/beta-Hydrolases"/>
    <property type="match status" value="1"/>
</dbReference>
<dbReference type="PANTHER" id="PTHR42776:SF27">
    <property type="entry name" value="DIPEPTIDYL PEPTIDASE FAMILY MEMBER 6"/>
    <property type="match status" value="1"/>
</dbReference>
<dbReference type="EMBL" id="CP048222">
    <property type="protein sequence ID" value="QHT72188.1"/>
    <property type="molecule type" value="Genomic_DNA"/>
</dbReference>
<evidence type="ECO:0000259" key="4">
    <source>
        <dbReference type="Pfam" id="PF00326"/>
    </source>
</evidence>
<dbReference type="PANTHER" id="PTHR42776">
    <property type="entry name" value="SERINE PEPTIDASE S9 FAMILY MEMBER"/>
    <property type="match status" value="1"/>
</dbReference>
<evidence type="ECO:0000313" key="7">
    <source>
        <dbReference type="Proteomes" id="UP000480178"/>
    </source>
</evidence>
<dbReference type="Gene3D" id="3.40.50.1820">
    <property type="entry name" value="alpha/beta hydrolase"/>
    <property type="match status" value="1"/>
</dbReference>
<name>A0A6C0GVC1_9BACT</name>
<dbReference type="Pfam" id="PF02897">
    <property type="entry name" value="Peptidase_S9_N"/>
    <property type="match status" value="1"/>
</dbReference>
<evidence type="ECO:0000256" key="3">
    <source>
        <dbReference type="ARBA" id="ARBA00022825"/>
    </source>
</evidence>
<dbReference type="InterPro" id="IPR011042">
    <property type="entry name" value="6-blade_b-propeller_TolB-like"/>
</dbReference>
<feature type="domain" description="Peptidase S9 prolyl oligopeptidase catalytic" evidence="4">
    <location>
        <begin position="405"/>
        <end position="615"/>
    </location>
</feature>